<evidence type="ECO:0000256" key="1">
    <source>
        <dbReference type="ARBA" id="ARBA00004141"/>
    </source>
</evidence>
<dbReference type="GO" id="GO:0016020">
    <property type="term" value="C:membrane"/>
    <property type="evidence" value="ECO:0007669"/>
    <property type="project" value="UniProtKB-SubCell"/>
</dbReference>
<dbReference type="Gene3D" id="1.10.357.140">
    <property type="entry name" value="UbiA prenyltransferase"/>
    <property type="match status" value="1"/>
</dbReference>
<dbReference type="InterPro" id="IPR050475">
    <property type="entry name" value="Prenyltransferase_related"/>
</dbReference>
<dbReference type="CDD" id="cd13963">
    <property type="entry name" value="PT_UbiA_2"/>
    <property type="match status" value="1"/>
</dbReference>
<feature type="transmembrane region" description="Helical" evidence="7">
    <location>
        <begin position="264"/>
        <end position="284"/>
    </location>
</feature>
<evidence type="ECO:0000256" key="4">
    <source>
        <dbReference type="ARBA" id="ARBA00022989"/>
    </source>
</evidence>
<protein>
    <recommendedName>
        <fullName evidence="10">Prenyltransferase</fullName>
    </recommendedName>
</protein>
<accession>A0A1L3ZR66</accession>
<comment type="subcellular location">
    <subcellularLocation>
        <location evidence="1">Membrane</location>
        <topology evidence="1">Multi-pass membrane protein</topology>
    </subcellularLocation>
</comment>
<evidence type="ECO:0000256" key="7">
    <source>
        <dbReference type="SAM" id="Phobius"/>
    </source>
</evidence>
<evidence type="ECO:0000313" key="8">
    <source>
        <dbReference type="EMBL" id="API58115.1"/>
    </source>
</evidence>
<feature type="transmembrane region" description="Helical" evidence="7">
    <location>
        <begin position="68"/>
        <end position="85"/>
    </location>
</feature>
<dbReference type="PANTHER" id="PTHR42723">
    <property type="entry name" value="CHLOROPHYLL SYNTHASE"/>
    <property type="match status" value="1"/>
</dbReference>
<dbReference type="RefSeq" id="WP_072595691.1">
    <property type="nucleotide sequence ID" value="NZ_CP018221.1"/>
</dbReference>
<name>A0A1L3ZR66_9SPHN</name>
<keyword evidence="5 7" id="KW-0472">Membrane</keyword>
<feature type="transmembrane region" description="Helical" evidence="7">
    <location>
        <begin position="231"/>
        <end position="252"/>
    </location>
</feature>
<dbReference type="KEGG" id="sphj:BSL82_01375"/>
<gene>
    <name evidence="8" type="ORF">BSL82_01375</name>
</gene>
<keyword evidence="9" id="KW-1185">Reference proteome</keyword>
<feature type="region of interest" description="Disordered" evidence="6">
    <location>
        <begin position="1"/>
        <end position="22"/>
    </location>
</feature>
<feature type="transmembrane region" description="Helical" evidence="7">
    <location>
        <begin position="160"/>
        <end position="179"/>
    </location>
</feature>
<reference evidence="9" key="1">
    <citation type="submission" date="2016-11" db="EMBL/GenBank/DDBJ databases">
        <title>Complete Genome Sequence of alachlor-degrading Sphingomonas sp. strain JJ-A5.</title>
        <authorList>
            <person name="Lee H."/>
            <person name="Ka J.-O."/>
        </authorList>
    </citation>
    <scope>NUCLEOTIDE SEQUENCE [LARGE SCALE GENOMIC DNA]</scope>
    <source>
        <strain evidence="9">JJ-A5</strain>
    </source>
</reference>
<proteinExistence type="predicted"/>
<feature type="transmembrane region" description="Helical" evidence="7">
    <location>
        <begin position="105"/>
        <end position="131"/>
    </location>
</feature>
<feature type="transmembrane region" description="Helical" evidence="7">
    <location>
        <begin position="304"/>
        <end position="320"/>
    </location>
</feature>
<dbReference type="InterPro" id="IPR000537">
    <property type="entry name" value="UbiA_prenyltransferase"/>
</dbReference>
<organism evidence="8 9">
    <name type="scientific">Tardibacter chloracetimidivorans</name>
    <dbReference type="NCBI Taxonomy" id="1921510"/>
    <lineage>
        <taxon>Bacteria</taxon>
        <taxon>Pseudomonadati</taxon>
        <taxon>Pseudomonadota</taxon>
        <taxon>Alphaproteobacteria</taxon>
        <taxon>Sphingomonadales</taxon>
        <taxon>Sphingomonadaceae</taxon>
        <taxon>Tardibacter</taxon>
    </lineage>
</organism>
<dbReference type="GO" id="GO:0016765">
    <property type="term" value="F:transferase activity, transferring alkyl or aryl (other than methyl) groups"/>
    <property type="evidence" value="ECO:0007669"/>
    <property type="project" value="InterPro"/>
</dbReference>
<evidence type="ECO:0000256" key="6">
    <source>
        <dbReference type="SAM" id="MobiDB-lite"/>
    </source>
</evidence>
<evidence type="ECO:0008006" key="10">
    <source>
        <dbReference type="Google" id="ProtNLM"/>
    </source>
</evidence>
<dbReference type="EMBL" id="CP018221">
    <property type="protein sequence ID" value="API58115.1"/>
    <property type="molecule type" value="Genomic_DNA"/>
</dbReference>
<evidence type="ECO:0000256" key="5">
    <source>
        <dbReference type="ARBA" id="ARBA00023136"/>
    </source>
</evidence>
<feature type="transmembrane region" description="Helical" evidence="7">
    <location>
        <begin position="185"/>
        <end position="203"/>
    </location>
</feature>
<dbReference type="InterPro" id="IPR044878">
    <property type="entry name" value="UbiA_sf"/>
</dbReference>
<dbReference type="Proteomes" id="UP000182063">
    <property type="component" value="Chromosome"/>
</dbReference>
<dbReference type="PANTHER" id="PTHR42723:SF1">
    <property type="entry name" value="CHLOROPHYLL SYNTHASE, CHLOROPLASTIC"/>
    <property type="match status" value="1"/>
</dbReference>
<evidence type="ECO:0000256" key="2">
    <source>
        <dbReference type="ARBA" id="ARBA00022475"/>
    </source>
</evidence>
<keyword evidence="2" id="KW-1003">Cell membrane</keyword>
<evidence type="ECO:0000313" key="9">
    <source>
        <dbReference type="Proteomes" id="UP000182063"/>
    </source>
</evidence>
<dbReference type="STRING" id="1921510.BSL82_01375"/>
<dbReference type="Pfam" id="PF01040">
    <property type="entry name" value="UbiA"/>
    <property type="match status" value="1"/>
</dbReference>
<sequence>MKAVSSPLVEPDAAPVENMERADDPAGRRSQWALWAAALRLHQWVKNVLLVVPLLLAHEFTMRQCVDVALGFLIFGIVASGTYLINDLNDLRADRAHPAKRLRPLASGAISVRAAVAASAFLLLTGLTGAFLVDQEFGFTTLAYVAITAAYSFRLKREPMFDVFTIGVLFVARLVAGMVLIDNQISLWLSGFAFTLFMSLAMAKRHSELTTFLRSSGSTPMGRGYEAEDIGLTRAFGVGSALIAFLIMLLYFQFQALASGLYDAVELLYVVPVAVFAWTLRIWLKANRGLLMDDPITFALRDRISWCYAIFTFLAWLVAIK</sequence>
<keyword evidence="3 7" id="KW-0812">Transmembrane</keyword>
<evidence type="ECO:0000256" key="3">
    <source>
        <dbReference type="ARBA" id="ARBA00022692"/>
    </source>
</evidence>
<dbReference type="AlphaFoldDB" id="A0A1L3ZR66"/>
<dbReference type="OrthoDB" id="9803632at2"/>
<feature type="transmembrane region" description="Helical" evidence="7">
    <location>
        <begin position="137"/>
        <end position="153"/>
    </location>
</feature>
<keyword evidence="4 7" id="KW-1133">Transmembrane helix</keyword>